<protein>
    <submittedName>
        <fullName evidence="1">Uncharacterized protein</fullName>
    </submittedName>
</protein>
<accession>A0ACB9YS05</accession>
<dbReference type="EMBL" id="MU393539">
    <property type="protein sequence ID" value="KAI4861881.1"/>
    <property type="molecule type" value="Genomic_DNA"/>
</dbReference>
<gene>
    <name evidence="1" type="ORF">F4820DRAFT_451511</name>
</gene>
<proteinExistence type="predicted"/>
<evidence type="ECO:0000313" key="2">
    <source>
        <dbReference type="Proteomes" id="UP001497700"/>
    </source>
</evidence>
<keyword evidence="2" id="KW-1185">Reference proteome</keyword>
<name>A0ACB9YS05_9PEZI</name>
<reference evidence="1 2" key="1">
    <citation type="journal article" date="2022" name="New Phytol.">
        <title>Ecological generalism drives hyperdiversity of secondary metabolite gene clusters in xylarialean endophytes.</title>
        <authorList>
            <person name="Franco M.E.E."/>
            <person name="Wisecaver J.H."/>
            <person name="Arnold A.E."/>
            <person name="Ju Y.M."/>
            <person name="Slot J.C."/>
            <person name="Ahrendt S."/>
            <person name="Moore L.P."/>
            <person name="Eastman K.E."/>
            <person name="Scott K."/>
            <person name="Konkel Z."/>
            <person name="Mondo S.J."/>
            <person name="Kuo A."/>
            <person name="Hayes R.D."/>
            <person name="Haridas S."/>
            <person name="Andreopoulos B."/>
            <person name="Riley R."/>
            <person name="LaButti K."/>
            <person name="Pangilinan J."/>
            <person name="Lipzen A."/>
            <person name="Amirebrahimi M."/>
            <person name="Yan J."/>
            <person name="Adam C."/>
            <person name="Keymanesh K."/>
            <person name="Ng V."/>
            <person name="Louie K."/>
            <person name="Northen T."/>
            <person name="Drula E."/>
            <person name="Henrissat B."/>
            <person name="Hsieh H.M."/>
            <person name="Youens-Clark K."/>
            <person name="Lutzoni F."/>
            <person name="Miadlikowska J."/>
            <person name="Eastwood D.C."/>
            <person name="Hamelin R.C."/>
            <person name="Grigoriev I.V."/>
            <person name="U'Ren J.M."/>
        </authorList>
    </citation>
    <scope>NUCLEOTIDE SEQUENCE [LARGE SCALE GENOMIC DNA]</scope>
    <source>
        <strain evidence="1 2">CBS 119005</strain>
    </source>
</reference>
<dbReference type="Proteomes" id="UP001497700">
    <property type="component" value="Unassembled WGS sequence"/>
</dbReference>
<evidence type="ECO:0000313" key="1">
    <source>
        <dbReference type="EMBL" id="KAI4861881.1"/>
    </source>
</evidence>
<comment type="caution">
    <text evidence="1">The sequence shown here is derived from an EMBL/GenBank/DDBJ whole genome shotgun (WGS) entry which is preliminary data.</text>
</comment>
<organism evidence="1 2">
    <name type="scientific">Hypoxylon rubiginosum</name>
    <dbReference type="NCBI Taxonomy" id="110542"/>
    <lineage>
        <taxon>Eukaryota</taxon>
        <taxon>Fungi</taxon>
        <taxon>Dikarya</taxon>
        <taxon>Ascomycota</taxon>
        <taxon>Pezizomycotina</taxon>
        <taxon>Sordariomycetes</taxon>
        <taxon>Xylariomycetidae</taxon>
        <taxon>Xylariales</taxon>
        <taxon>Hypoxylaceae</taxon>
        <taxon>Hypoxylon</taxon>
    </lineage>
</organism>
<sequence>MPPTLRERLGRTAIQWDKANWDESENDTREAAIAALTTPDFVVPMSLDIPDRGRDEHTAFQSRYLGEFDVFTASLCDMAIDETKRSVISCGYAYGEKAGRSYHVEYMHKLILTDDGLMVKVLDVFKIKEYES</sequence>